<dbReference type="HAMAP" id="MF_00974">
    <property type="entry name" value="DNA_primase_DnaG"/>
    <property type="match status" value="1"/>
</dbReference>
<gene>
    <name evidence="12" type="primary">dnaG</name>
    <name evidence="16" type="ORF">SAMN02745163_00111</name>
</gene>
<dbReference type="Pfam" id="PF13155">
    <property type="entry name" value="Toprim_2"/>
    <property type="match status" value="1"/>
</dbReference>
<dbReference type="EC" id="2.7.7.101" evidence="12"/>
<dbReference type="GO" id="GO:0000428">
    <property type="term" value="C:DNA-directed RNA polymerase complex"/>
    <property type="evidence" value="ECO:0007669"/>
    <property type="project" value="UniProtKB-KW"/>
</dbReference>
<protein>
    <recommendedName>
        <fullName evidence="12 13">DNA primase</fullName>
        <ecNumber evidence="12">2.7.7.101</ecNumber>
    </recommendedName>
</protein>
<feature type="zinc finger region" description="CHC2-type" evidence="12 14">
    <location>
        <begin position="38"/>
        <end position="62"/>
    </location>
</feature>
<evidence type="ECO:0000256" key="11">
    <source>
        <dbReference type="ARBA" id="ARBA00023163"/>
    </source>
</evidence>
<comment type="cofactor">
    <cofactor evidence="12 13 14">
        <name>Zn(2+)</name>
        <dbReference type="ChEBI" id="CHEBI:29105"/>
    </cofactor>
    <text evidence="12 13 14">Binds 1 zinc ion per monomer.</text>
</comment>
<dbReference type="Pfam" id="PF01807">
    <property type="entry name" value="Zn_ribbon_DnaG"/>
    <property type="match status" value="1"/>
</dbReference>
<keyword evidence="8 12" id="KW-0862">Zinc</keyword>
<dbReference type="GO" id="GO:0003677">
    <property type="term" value="F:DNA binding"/>
    <property type="evidence" value="ECO:0007669"/>
    <property type="project" value="UniProtKB-KW"/>
</dbReference>
<keyword evidence="6 12" id="KW-0479">Metal-binding</keyword>
<dbReference type="Gene3D" id="1.10.860.10">
    <property type="entry name" value="DNAb Helicase, Chain A"/>
    <property type="match status" value="1"/>
</dbReference>
<dbReference type="RefSeq" id="WP_072984218.1">
    <property type="nucleotide sequence ID" value="NZ_FQZB01000003.1"/>
</dbReference>
<evidence type="ECO:0000259" key="15">
    <source>
        <dbReference type="PROSITE" id="PS50880"/>
    </source>
</evidence>
<keyword evidence="17" id="KW-1185">Reference proteome</keyword>
<dbReference type="Pfam" id="PF10410">
    <property type="entry name" value="DnaB_bind"/>
    <property type="match status" value="1"/>
</dbReference>
<proteinExistence type="inferred from homology"/>
<keyword evidence="9" id="KW-0460">Magnesium</keyword>
<dbReference type="STRING" id="1121302.SAMN02745163_00111"/>
<dbReference type="FunFam" id="3.40.1360.10:FF:000002">
    <property type="entry name" value="DNA primase"/>
    <property type="match status" value="1"/>
</dbReference>
<keyword evidence="3 12" id="KW-0808">Transferase</keyword>
<dbReference type="GO" id="GO:0006269">
    <property type="term" value="P:DNA replication, synthesis of primer"/>
    <property type="evidence" value="ECO:0007669"/>
    <property type="project" value="UniProtKB-UniRule"/>
</dbReference>
<dbReference type="FunFam" id="3.90.980.10:FF:000001">
    <property type="entry name" value="DNA primase"/>
    <property type="match status" value="1"/>
</dbReference>
<reference evidence="16 17" key="1">
    <citation type="submission" date="2016-11" db="EMBL/GenBank/DDBJ databases">
        <authorList>
            <person name="Jaros S."/>
            <person name="Januszkiewicz K."/>
            <person name="Wedrychowicz H."/>
        </authorList>
    </citation>
    <scope>NUCLEOTIDE SEQUENCE [LARGE SCALE GENOMIC DNA]</scope>
    <source>
        <strain evidence="16 17">DSM 21758</strain>
    </source>
</reference>
<dbReference type="GO" id="GO:1990077">
    <property type="term" value="C:primosome complex"/>
    <property type="evidence" value="ECO:0007669"/>
    <property type="project" value="UniProtKB-KW"/>
</dbReference>
<evidence type="ECO:0000256" key="10">
    <source>
        <dbReference type="ARBA" id="ARBA00023125"/>
    </source>
</evidence>
<dbReference type="FunFam" id="3.90.580.10:FF:000001">
    <property type="entry name" value="DNA primase"/>
    <property type="match status" value="1"/>
</dbReference>
<evidence type="ECO:0000256" key="6">
    <source>
        <dbReference type="ARBA" id="ARBA00022723"/>
    </source>
</evidence>
<keyword evidence="11 12" id="KW-0804">Transcription</keyword>
<comment type="function">
    <text evidence="12 13">RNA polymerase that catalyzes the synthesis of short RNA molecules used as primers for DNA polymerase during DNA replication.</text>
</comment>
<dbReference type="NCBIfam" id="TIGR01391">
    <property type="entry name" value="dnaG"/>
    <property type="match status" value="1"/>
</dbReference>
<keyword evidence="2 12" id="KW-0639">Primosome</keyword>
<dbReference type="InterPro" id="IPR030846">
    <property type="entry name" value="DnaG_bac"/>
</dbReference>
<evidence type="ECO:0000256" key="9">
    <source>
        <dbReference type="ARBA" id="ARBA00022842"/>
    </source>
</evidence>
<dbReference type="InterPro" id="IPR036977">
    <property type="entry name" value="DNA_primase_Znf_CHC2"/>
</dbReference>
<evidence type="ECO:0000256" key="2">
    <source>
        <dbReference type="ARBA" id="ARBA00022515"/>
    </source>
</evidence>
<accession>A0A1M6AKR6</accession>
<dbReference type="InterPro" id="IPR034151">
    <property type="entry name" value="TOPRIM_DnaG_bac"/>
</dbReference>
<name>A0A1M6AKR6_9CLOT</name>
<evidence type="ECO:0000256" key="14">
    <source>
        <dbReference type="PIRSR" id="PIRSR002811-1"/>
    </source>
</evidence>
<keyword evidence="4 12" id="KW-0548">Nucleotidyltransferase</keyword>
<comment type="similarity">
    <text evidence="12 13">Belongs to the DnaG primase family.</text>
</comment>
<evidence type="ECO:0000256" key="12">
    <source>
        <dbReference type="HAMAP-Rule" id="MF_00974"/>
    </source>
</evidence>
<keyword evidence="5 12" id="KW-0235">DNA replication</keyword>
<dbReference type="Gene3D" id="3.40.1360.10">
    <property type="match status" value="1"/>
</dbReference>
<evidence type="ECO:0000256" key="8">
    <source>
        <dbReference type="ARBA" id="ARBA00022833"/>
    </source>
</evidence>
<comment type="domain">
    <text evidence="12">Contains an N-terminal zinc-binding domain, a central core domain that contains the primase activity, and a C-terminal DnaB-binding domain.</text>
</comment>
<dbReference type="GO" id="GO:0005524">
    <property type="term" value="F:ATP binding"/>
    <property type="evidence" value="ECO:0007669"/>
    <property type="project" value="InterPro"/>
</dbReference>
<dbReference type="InterPro" id="IPR016136">
    <property type="entry name" value="DNA_helicase_N/primase_C"/>
</dbReference>
<dbReference type="CDD" id="cd03364">
    <property type="entry name" value="TOPRIM_DnaG_primases"/>
    <property type="match status" value="1"/>
</dbReference>
<comment type="catalytic activity">
    <reaction evidence="12">
        <text>ssDNA + n NTP = ssDNA/pppN(pN)n-1 hybrid + (n-1) diphosphate.</text>
        <dbReference type="EC" id="2.7.7.101"/>
    </reaction>
</comment>
<dbReference type="InterPro" id="IPR007693">
    <property type="entry name" value="DNA_helicase_DnaB-like_N"/>
</dbReference>
<dbReference type="PANTHER" id="PTHR30313:SF2">
    <property type="entry name" value="DNA PRIMASE"/>
    <property type="match status" value="1"/>
</dbReference>
<dbReference type="SUPFAM" id="SSF48024">
    <property type="entry name" value="N-terminal domain of DnaB helicase"/>
    <property type="match status" value="1"/>
</dbReference>
<organism evidence="16 17">
    <name type="scientific">Clostridium cavendishii DSM 21758</name>
    <dbReference type="NCBI Taxonomy" id="1121302"/>
    <lineage>
        <taxon>Bacteria</taxon>
        <taxon>Bacillati</taxon>
        <taxon>Bacillota</taxon>
        <taxon>Clostridia</taxon>
        <taxon>Eubacteriales</taxon>
        <taxon>Clostridiaceae</taxon>
        <taxon>Clostridium</taxon>
    </lineage>
</organism>
<evidence type="ECO:0000256" key="7">
    <source>
        <dbReference type="ARBA" id="ARBA00022771"/>
    </source>
</evidence>
<dbReference type="OrthoDB" id="9803773at2"/>
<sequence length="594" mass="68202">MQIPEDILEKIKEQNDIVDVISDSLRLKKSGRNFWGLCPFHNEKSPSFSVSQDKQIYKCFGCGEAGNVITFVMKTKNLPFIDSAKYLADRANIPLELDGNKKNPISKKREIFYNLNVEVARFFFANLYKNKVAKEYFLRRGITEGTLKKFGLGYSLDNWHGLLNYLRKKGYRDDIIQEAGLAIKSEKGSIYDRFRNRVMFPVFDLRGKVIGFGGRVLDDSKPKYLNSPETLVFQKGTNLYGLNFAIKSNIQDRCLVVVEGYMDCISLHQYGITNVVASLGTALTINQARLIKRYADRVVISYDADLAGQIATLRGLEILTNAGLEVRVLTVPQGKDPDEFIRSNGKEAFLKLINTAVPLIDYRLNKAKEGIDFSNNEMLIKYGDRVTEILAQLNPIEKDVYLKKIAEETGIREQAFYDLLSRKMIINNKDSNNMNNKEENGTKLYVEPAYLKAERSILKLMLNEENFAYIKEHISLDDLIMREHKEIYSIVDKLVSEENSRFNIKSVELKIQDPGTFKEWIEIKELSVVKGELSIDVLILDYINKIKKYKLEKIKKNILSKLKFCESKGEFEESLKLVKEAKDIDAKLKRLERG</sequence>
<evidence type="ECO:0000256" key="5">
    <source>
        <dbReference type="ARBA" id="ARBA00022705"/>
    </source>
</evidence>
<dbReference type="InterPro" id="IPR006171">
    <property type="entry name" value="TOPRIM_dom"/>
</dbReference>
<dbReference type="SUPFAM" id="SSF57783">
    <property type="entry name" value="Zinc beta-ribbon"/>
    <property type="match status" value="1"/>
</dbReference>
<keyword evidence="1 12" id="KW-0240">DNA-directed RNA polymerase</keyword>
<dbReference type="InterPro" id="IPR002694">
    <property type="entry name" value="Znf_CHC2"/>
</dbReference>
<dbReference type="EMBL" id="FQZB01000003">
    <property type="protein sequence ID" value="SHI37104.1"/>
    <property type="molecule type" value="Genomic_DNA"/>
</dbReference>
<dbReference type="Proteomes" id="UP000184310">
    <property type="component" value="Unassembled WGS sequence"/>
</dbReference>
<keyword evidence="7 12" id="KW-0863">Zinc-finger</keyword>
<dbReference type="GO" id="GO:0008270">
    <property type="term" value="F:zinc ion binding"/>
    <property type="evidence" value="ECO:0007669"/>
    <property type="project" value="UniProtKB-UniRule"/>
</dbReference>
<dbReference type="InterPro" id="IPR036185">
    <property type="entry name" value="DNA_heli_DnaB-like_N_sf"/>
</dbReference>
<dbReference type="InterPro" id="IPR037068">
    <property type="entry name" value="DNA_primase_core_N_sf"/>
</dbReference>
<dbReference type="SUPFAM" id="SSF56731">
    <property type="entry name" value="DNA primase core"/>
    <property type="match status" value="1"/>
</dbReference>
<dbReference type="InterPro" id="IPR006295">
    <property type="entry name" value="DNA_primase_DnaG"/>
</dbReference>
<evidence type="ECO:0000256" key="4">
    <source>
        <dbReference type="ARBA" id="ARBA00022695"/>
    </source>
</evidence>
<evidence type="ECO:0000256" key="13">
    <source>
        <dbReference type="PIRNR" id="PIRNR002811"/>
    </source>
</evidence>
<dbReference type="GO" id="GO:0003899">
    <property type="term" value="F:DNA-directed RNA polymerase activity"/>
    <property type="evidence" value="ECO:0007669"/>
    <property type="project" value="UniProtKB-UniRule"/>
</dbReference>
<feature type="domain" description="Toprim" evidence="15">
    <location>
        <begin position="253"/>
        <end position="334"/>
    </location>
</feature>
<dbReference type="GO" id="GO:0005737">
    <property type="term" value="C:cytoplasm"/>
    <property type="evidence" value="ECO:0007669"/>
    <property type="project" value="TreeGrafter"/>
</dbReference>
<dbReference type="Pfam" id="PF00772">
    <property type="entry name" value="DnaB"/>
    <property type="match status" value="1"/>
</dbReference>
<dbReference type="Pfam" id="PF08275">
    <property type="entry name" value="DNAG_N"/>
    <property type="match status" value="1"/>
</dbReference>
<keyword evidence="10 12" id="KW-0238">DNA-binding</keyword>
<comment type="subunit">
    <text evidence="12">Monomer. Interacts with DnaB.</text>
</comment>
<evidence type="ECO:0000313" key="16">
    <source>
        <dbReference type="EMBL" id="SHI37104.1"/>
    </source>
</evidence>
<dbReference type="InterPro" id="IPR013264">
    <property type="entry name" value="DNAG_N"/>
</dbReference>
<dbReference type="PANTHER" id="PTHR30313">
    <property type="entry name" value="DNA PRIMASE"/>
    <property type="match status" value="1"/>
</dbReference>
<dbReference type="SMART" id="SM00400">
    <property type="entry name" value="ZnF_CHCC"/>
    <property type="match status" value="1"/>
</dbReference>
<dbReference type="Gene3D" id="3.90.980.10">
    <property type="entry name" value="DNA primase, catalytic core, N-terminal domain"/>
    <property type="match status" value="1"/>
</dbReference>
<dbReference type="AlphaFoldDB" id="A0A1M6AKR6"/>
<dbReference type="GO" id="GO:0003678">
    <property type="term" value="F:DNA helicase activity"/>
    <property type="evidence" value="ECO:0007669"/>
    <property type="project" value="InterPro"/>
</dbReference>
<dbReference type="PROSITE" id="PS50880">
    <property type="entry name" value="TOPRIM"/>
    <property type="match status" value="1"/>
</dbReference>
<evidence type="ECO:0000313" key="17">
    <source>
        <dbReference type="Proteomes" id="UP000184310"/>
    </source>
</evidence>
<dbReference type="InterPro" id="IPR019475">
    <property type="entry name" value="DNA_primase_DnaB-bd"/>
</dbReference>
<evidence type="ECO:0000256" key="1">
    <source>
        <dbReference type="ARBA" id="ARBA00022478"/>
    </source>
</evidence>
<dbReference type="PIRSF" id="PIRSF002811">
    <property type="entry name" value="DnaG"/>
    <property type="match status" value="1"/>
</dbReference>
<dbReference type="SMART" id="SM00493">
    <property type="entry name" value="TOPRIM"/>
    <property type="match status" value="1"/>
</dbReference>
<dbReference type="InterPro" id="IPR050219">
    <property type="entry name" value="DnaG_primase"/>
</dbReference>
<evidence type="ECO:0000256" key="3">
    <source>
        <dbReference type="ARBA" id="ARBA00022679"/>
    </source>
</evidence>
<dbReference type="Gene3D" id="3.90.580.10">
    <property type="entry name" value="Zinc finger, CHC2-type domain"/>
    <property type="match status" value="1"/>
</dbReference>